<accession>A0A8S4R940</accession>
<evidence type="ECO:0000313" key="1">
    <source>
        <dbReference type="EMBL" id="CAH2232480.1"/>
    </source>
</evidence>
<evidence type="ECO:0000313" key="2">
    <source>
        <dbReference type="Proteomes" id="UP000838756"/>
    </source>
</evidence>
<proteinExistence type="predicted"/>
<dbReference type="Proteomes" id="UP000838756">
    <property type="component" value="Unassembled WGS sequence"/>
</dbReference>
<comment type="caution">
    <text evidence="1">The sequence shown here is derived from an EMBL/GenBank/DDBJ whole genome shotgun (WGS) entry which is preliminary data.</text>
</comment>
<gene>
    <name evidence="1" type="primary">jg19413</name>
    <name evidence="1" type="ORF">PAEG_LOCUS10746</name>
</gene>
<protein>
    <submittedName>
        <fullName evidence="1">Jg19413 protein</fullName>
    </submittedName>
</protein>
<keyword evidence="2" id="KW-1185">Reference proteome</keyword>
<reference evidence="1" key="1">
    <citation type="submission" date="2022-03" db="EMBL/GenBank/DDBJ databases">
        <authorList>
            <person name="Lindestad O."/>
        </authorList>
    </citation>
    <scope>NUCLEOTIDE SEQUENCE</scope>
</reference>
<dbReference type="AlphaFoldDB" id="A0A8S4R940"/>
<name>A0A8S4R940_9NEOP</name>
<dbReference type="EMBL" id="CAKXAJ010024901">
    <property type="protein sequence ID" value="CAH2232480.1"/>
    <property type="molecule type" value="Genomic_DNA"/>
</dbReference>
<organism evidence="1 2">
    <name type="scientific">Pararge aegeria aegeria</name>
    <dbReference type="NCBI Taxonomy" id="348720"/>
    <lineage>
        <taxon>Eukaryota</taxon>
        <taxon>Metazoa</taxon>
        <taxon>Ecdysozoa</taxon>
        <taxon>Arthropoda</taxon>
        <taxon>Hexapoda</taxon>
        <taxon>Insecta</taxon>
        <taxon>Pterygota</taxon>
        <taxon>Neoptera</taxon>
        <taxon>Endopterygota</taxon>
        <taxon>Lepidoptera</taxon>
        <taxon>Glossata</taxon>
        <taxon>Ditrysia</taxon>
        <taxon>Papilionoidea</taxon>
        <taxon>Nymphalidae</taxon>
        <taxon>Satyrinae</taxon>
        <taxon>Satyrini</taxon>
        <taxon>Parargina</taxon>
        <taxon>Pararge</taxon>
    </lineage>
</organism>
<sequence length="104" mass="11899">MQVSRCFPLALKQVIFVRKRSRGPATRRLVGTPWGFSRYESDIITVLPRGAVVPTRKKWLYLIAQNAHNSGKLEVRAEDRARSSKWRLTSLDKNTLADDRSNTS</sequence>